<reference evidence="1 2" key="1">
    <citation type="journal article" date="2013" name="Genome Biol.">
        <title>Draft genome of the mountain pine beetle, Dendroctonus ponderosae Hopkins, a major forest pest.</title>
        <authorList>
            <person name="Keeling C.I."/>
            <person name="Yuen M.M."/>
            <person name="Liao N.Y."/>
            <person name="Docking T.R."/>
            <person name="Chan S.K."/>
            <person name="Taylor G.A."/>
            <person name="Palmquist D.L."/>
            <person name="Jackman S.D."/>
            <person name="Nguyen A."/>
            <person name="Li M."/>
            <person name="Henderson H."/>
            <person name="Janes J.K."/>
            <person name="Zhao Y."/>
            <person name="Pandoh P."/>
            <person name="Moore R."/>
            <person name="Sperling F.A."/>
            <person name="Huber D.P."/>
            <person name="Birol I."/>
            <person name="Jones S.J."/>
            <person name="Bohlmann J."/>
        </authorList>
    </citation>
    <scope>NUCLEOTIDE SEQUENCE</scope>
</reference>
<dbReference type="Proteomes" id="UP000030742">
    <property type="component" value="Unassembled WGS sequence"/>
</dbReference>
<proteinExistence type="predicted"/>
<accession>U4U3E9</accession>
<evidence type="ECO:0000313" key="1">
    <source>
        <dbReference type="EMBL" id="ERL88404.1"/>
    </source>
</evidence>
<dbReference type="EMBL" id="KB632061">
    <property type="protein sequence ID" value="ERL88404.1"/>
    <property type="molecule type" value="Genomic_DNA"/>
</dbReference>
<organism evidence="1 2">
    <name type="scientific">Dendroctonus ponderosae</name>
    <name type="common">Mountain pine beetle</name>
    <dbReference type="NCBI Taxonomy" id="77166"/>
    <lineage>
        <taxon>Eukaryota</taxon>
        <taxon>Metazoa</taxon>
        <taxon>Ecdysozoa</taxon>
        <taxon>Arthropoda</taxon>
        <taxon>Hexapoda</taxon>
        <taxon>Insecta</taxon>
        <taxon>Pterygota</taxon>
        <taxon>Neoptera</taxon>
        <taxon>Endopterygota</taxon>
        <taxon>Coleoptera</taxon>
        <taxon>Polyphaga</taxon>
        <taxon>Cucujiformia</taxon>
        <taxon>Curculionidae</taxon>
        <taxon>Scolytinae</taxon>
        <taxon>Dendroctonus</taxon>
    </lineage>
</organism>
<dbReference type="AlphaFoldDB" id="U4U3E9"/>
<evidence type="ECO:0000313" key="2">
    <source>
        <dbReference type="Proteomes" id="UP000030742"/>
    </source>
</evidence>
<dbReference type="OrthoDB" id="2146116at2759"/>
<gene>
    <name evidence="1" type="ORF">D910_05790</name>
</gene>
<dbReference type="STRING" id="77166.U4U3E9"/>
<name>U4U3E9_DENPD</name>
<protein>
    <submittedName>
        <fullName evidence="1">Uncharacterized protein</fullName>
    </submittedName>
</protein>
<sequence length="79" mass="9338">MTLVPTLSTNHFKPVLNRSVSRKEIIKNYIKKETANFFGVDEENEDDEQKRWFDRRKRMAFRAHKKSPMSNLGGLVAKR</sequence>